<evidence type="ECO:0000313" key="1">
    <source>
        <dbReference type="EMBL" id="CAG8684534.1"/>
    </source>
</evidence>
<comment type="caution">
    <text evidence="1">The sequence shown here is derived from an EMBL/GenBank/DDBJ whole genome shotgun (WGS) entry which is preliminary data.</text>
</comment>
<sequence length="41" mass="4810">IKYKSEAELESENVDIKALNHVKRIKYSASDSPYREIRSKN</sequence>
<protein>
    <submittedName>
        <fullName evidence="1">8185_t:CDS:1</fullName>
    </submittedName>
</protein>
<proteinExistence type="predicted"/>
<dbReference type="AlphaFoldDB" id="A0A9N9EQ89"/>
<keyword evidence="2" id="KW-1185">Reference proteome</keyword>
<name>A0A9N9EQ89_FUNMO</name>
<dbReference type="Proteomes" id="UP000789375">
    <property type="component" value="Unassembled WGS sequence"/>
</dbReference>
<dbReference type="EMBL" id="CAJVPP010007100">
    <property type="protein sequence ID" value="CAG8684534.1"/>
    <property type="molecule type" value="Genomic_DNA"/>
</dbReference>
<evidence type="ECO:0000313" key="2">
    <source>
        <dbReference type="Proteomes" id="UP000789375"/>
    </source>
</evidence>
<accession>A0A9N9EQ89</accession>
<organism evidence="1 2">
    <name type="scientific">Funneliformis mosseae</name>
    <name type="common">Endomycorrhizal fungus</name>
    <name type="synonym">Glomus mosseae</name>
    <dbReference type="NCBI Taxonomy" id="27381"/>
    <lineage>
        <taxon>Eukaryota</taxon>
        <taxon>Fungi</taxon>
        <taxon>Fungi incertae sedis</taxon>
        <taxon>Mucoromycota</taxon>
        <taxon>Glomeromycotina</taxon>
        <taxon>Glomeromycetes</taxon>
        <taxon>Glomerales</taxon>
        <taxon>Glomeraceae</taxon>
        <taxon>Funneliformis</taxon>
    </lineage>
</organism>
<gene>
    <name evidence="1" type="ORF">FMOSSE_LOCUS13065</name>
</gene>
<feature type="non-terminal residue" evidence="1">
    <location>
        <position position="1"/>
    </location>
</feature>
<reference evidence="1" key="1">
    <citation type="submission" date="2021-06" db="EMBL/GenBank/DDBJ databases">
        <authorList>
            <person name="Kallberg Y."/>
            <person name="Tangrot J."/>
            <person name="Rosling A."/>
        </authorList>
    </citation>
    <scope>NUCLEOTIDE SEQUENCE</scope>
    <source>
        <strain evidence="1">87-6 pot B 2015</strain>
    </source>
</reference>